<sequence>MVRNSWYKKSAFRNILVHSRSAHPIFVKANMVRNFLKTKERLYTTTNSGVESHVNRIIEENGYRPEFPRTWPQHSTMDGLPLVLPYVGDGSARKVNQAVENSRLPVRLIFLPPPMLKDLLTSTLIYESKCLEANCRYCTEEKICELRDTVTCAGCGKK</sequence>
<dbReference type="Proteomes" id="UP000024635">
    <property type="component" value="Unassembled WGS sequence"/>
</dbReference>
<comment type="caution">
    <text evidence="2">The sequence shown here is derived from an EMBL/GenBank/DDBJ whole genome shotgun (WGS) entry which is preliminary data.</text>
</comment>
<dbReference type="EMBL" id="JARK01001376">
    <property type="protein sequence ID" value="EYC14469.1"/>
    <property type="molecule type" value="Genomic_DNA"/>
</dbReference>
<name>A0A016UGK7_9BILA</name>
<proteinExistence type="predicted"/>
<keyword evidence="3" id="KW-1185">Reference proteome</keyword>
<feature type="domain" description="Helix-turn-helix" evidence="1">
    <location>
        <begin position="15"/>
        <end position="70"/>
    </location>
</feature>
<gene>
    <name evidence="2" type="primary">Acey_s0040.g225</name>
    <name evidence="2" type="ORF">Y032_0040g225</name>
</gene>
<dbReference type="InterPro" id="IPR058912">
    <property type="entry name" value="HTH_animal"/>
</dbReference>
<evidence type="ECO:0000259" key="1">
    <source>
        <dbReference type="Pfam" id="PF26215"/>
    </source>
</evidence>
<dbReference type="STRING" id="53326.A0A016UGK7"/>
<dbReference type="AlphaFoldDB" id="A0A016UGK7"/>
<dbReference type="Pfam" id="PF26215">
    <property type="entry name" value="HTH_animal"/>
    <property type="match status" value="1"/>
</dbReference>
<dbReference type="OrthoDB" id="5899561at2759"/>
<evidence type="ECO:0000313" key="2">
    <source>
        <dbReference type="EMBL" id="EYC14469.1"/>
    </source>
</evidence>
<evidence type="ECO:0000313" key="3">
    <source>
        <dbReference type="Proteomes" id="UP000024635"/>
    </source>
</evidence>
<protein>
    <recommendedName>
        <fullName evidence="1">Helix-turn-helix domain-containing protein</fullName>
    </recommendedName>
</protein>
<reference evidence="3" key="1">
    <citation type="journal article" date="2015" name="Nat. Genet.">
        <title>The genome and transcriptome of the zoonotic hookworm Ancylostoma ceylanicum identify infection-specific gene families.</title>
        <authorList>
            <person name="Schwarz E.M."/>
            <person name="Hu Y."/>
            <person name="Antoshechkin I."/>
            <person name="Miller M.M."/>
            <person name="Sternberg P.W."/>
            <person name="Aroian R.V."/>
        </authorList>
    </citation>
    <scope>NUCLEOTIDE SEQUENCE</scope>
    <source>
        <strain evidence="3">HY135</strain>
    </source>
</reference>
<accession>A0A016UGK7</accession>
<organism evidence="2 3">
    <name type="scientific">Ancylostoma ceylanicum</name>
    <dbReference type="NCBI Taxonomy" id="53326"/>
    <lineage>
        <taxon>Eukaryota</taxon>
        <taxon>Metazoa</taxon>
        <taxon>Ecdysozoa</taxon>
        <taxon>Nematoda</taxon>
        <taxon>Chromadorea</taxon>
        <taxon>Rhabditida</taxon>
        <taxon>Rhabditina</taxon>
        <taxon>Rhabditomorpha</taxon>
        <taxon>Strongyloidea</taxon>
        <taxon>Ancylostomatidae</taxon>
        <taxon>Ancylostomatinae</taxon>
        <taxon>Ancylostoma</taxon>
    </lineage>
</organism>